<dbReference type="InterPro" id="IPR008930">
    <property type="entry name" value="Terpenoid_cyclase/PrenylTrfase"/>
</dbReference>
<evidence type="ECO:0008006" key="3">
    <source>
        <dbReference type="Google" id="ProtNLM"/>
    </source>
</evidence>
<protein>
    <recommendedName>
        <fullName evidence="3">Alginate lyase domain-containing protein</fullName>
    </recommendedName>
</protein>
<organism evidence="1 2">
    <name type="scientific">Candidatus Giovannonibacteria bacterium RIFCSPLOWO2_01_FULL_46_32</name>
    <dbReference type="NCBI Taxonomy" id="1798353"/>
    <lineage>
        <taxon>Bacteria</taxon>
        <taxon>Candidatus Giovannoniibacteriota</taxon>
    </lineage>
</organism>
<name>A0A1F5XGG7_9BACT</name>
<dbReference type="InterPro" id="IPR008929">
    <property type="entry name" value="Chondroitin_lyas"/>
</dbReference>
<evidence type="ECO:0000313" key="2">
    <source>
        <dbReference type="Proteomes" id="UP000177346"/>
    </source>
</evidence>
<evidence type="ECO:0000313" key="1">
    <source>
        <dbReference type="EMBL" id="OGF87025.1"/>
    </source>
</evidence>
<dbReference type="Proteomes" id="UP000177346">
    <property type="component" value="Unassembled WGS sequence"/>
</dbReference>
<dbReference type="Gene3D" id="1.50.10.100">
    <property type="entry name" value="Chondroitin AC/alginate lyase"/>
    <property type="match status" value="1"/>
</dbReference>
<proteinExistence type="predicted"/>
<reference evidence="1 2" key="1">
    <citation type="journal article" date="2016" name="Nat. Commun.">
        <title>Thousands of microbial genomes shed light on interconnected biogeochemical processes in an aquifer system.</title>
        <authorList>
            <person name="Anantharaman K."/>
            <person name="Brown C.T."/>
            <person name="Hug L.A."/>
            <person name="Sharon I."/>
            <person name="Castelle C.J."/>
            <person name="Probst A.J."/>
            <person name="Thomas B.C."/>
            <person name="Singh A."/>
            <person name="Wilkins M.J."/>
            <person name="Karaoz U."/>
            <person name="Brodie E.L."/>
            <person name="Williams K.H."/>
            <person name="Hubbard S.S."/>
            <person name="Banfield J.F."/>
        </authorList>
    </citation>
    <scope>NUCLEOTIDE SEQUENCE [LARGE SCALE GENOMIC DNA]</scope>
</reference>
<sequence length="582" mass="65852">MDAPLEFLKKASGALLGASERNGNIFCAKHRVEHTGKIAYAAILNLELFDATGGAEYLERAKLYAEFVYSKIKPDPSGKYWIVWPGNYSRYNMSNSSLDAGSGIDALSSLLLHPESGLSEETIKKYRDAVWKVSSSYLAEAASEKPITNQRLWAGTGLAAAYALFHEKKWKDAVLKGIERAFREQLADGFFSYHPSPEKSCMPGSARDITSFYHSRHIGFILYSLDRLGVDWRSHEANLSKGIRALIALIGRDGLKSIRAETKRWYWHSFYEVASYSFDLYALLAWGERAGDELATQYARLMWERLESEQKEGGWITASKTGENFQCKIFWTCQVAWLARVRNLVPQKTNMPQDEYAYFPNADILRVGKPSYLVTLRGKTSAPTMSWGSGYGGGNILYFGKKSQGFANQLPARHGEVESGMGYGSWVAVPLSHSFLMRVRRALRILRNERQELKSHVFYMLVELRAGNIRAFWHLFAGHFLRRILSAFSPLISTEWSGEVTADVSPREASYKVAPAARDGERRDDFILKRKYTFGEDTVSVRDQVGVKRPPRCLAWVGMGLGKKTRVFHPKQNDTIVIEYEL</sequence>
<accession>A0A1F5XGG7</accession>
<dbReference type="EMBL" id="MFIF01000009">
    <property type="protein sequence ID" value="OGF87025.1"/>
    <property type="molecule type" value="Genomic_DNA"/>
</dbReference>
<dbReference type="AlphaFoldDB" id="A0A1F5XGG7"/>
<dbReference type="SUPFAM" id="SSF48239">
    <property type="entry name" value="Terpenoid cyclases/Protein prenyltransferases"/>
    <property type="match status" value="1"/>
</dbReference>
<gene>
    <name evidence="1" type="ORF">A3B19_01170</name>
</gene>
<comment type="caution">
    <text evidence="1">The sequence shown here is derived from an EMBL/GenBank/DDBJ whole genome shotgun (WGS) entry which is preliminary data.</text>
</comment>